<organism evidence="1 2">
    <name type="scientific">Candidatus Nephthysia bennettiae</name>
    <dbReference type="NCBI Taxonomy" id="3127016"/>
    <lineage>
        <taxon>Bacteria</taxon>
        <taxon>Bacillati</taxon>
        <taxon>Candidatus Dormiibacterota</taxon>
        <taxon>Candidatus Dormibacteria</taxon>
        <taxon>Candidatus Dormibacterales</taxon>
        <taxon>Candidatus Dormibacteraceae</taxon>
        <taxon>Candidatus Nephthysia</taxon>
    </lineage>
</organism>
<protein>
    <submittedName>
        <fullName evidence="1">Ornithine cyclodeaminase family protein</fullName>
    </submittedName>
</protein>
<proteinExistence type="predicted"/>
<dbReference type="Proteomes" id="UP000612893">
    <property type="component" value="Unassembled WGS sequence"/>
</dbReference>
<dbReference type="PANTHER" id="PTHR13812">
    <property type="entry name" value="KETIMINE REDUCTASE MU-CRYSTALLIN"/>
    <property type="match status" value="1"/>
</dbReference>
<dbReference type="SUPFAM" id="SSF51735">
    <property type="entry name" value="NAD(P)-binding Rossmann-fold domains"/>
    <property type="match status" value="1"/>
</dbReference>
<sequence length="306" mass="32198">MALLLRESDIERIADMRPIMDAVEAAMTDLGAGSAQNQPRRRVFPPGGVLNMMSASWPAGGLSGFKAYTVAAGRARFLVTLFDLEGAPVALIEADRLGTLRTGAATGVAARRLTPPGPKTVAVIGTGWQARTQVWALREALEIRELRVFGRDPERRRRFAAQVGAEAAPSAEAAVRGADVVVTMTTSADPVLEASWVAPGALVVGAGSNYPSRAELPPELIHSARAVVVDQLETARLESGDLLRAGYDLDQALELGAVLAGNATLPPGDAAVVFESHGLALWDVAAGHTVLEPARAQSLGEEIRLF</sequence>
<dbReference type="Gene3D" id="3.30.1780.10">
    <property type="entry name" value="ornithine cyclodeaminase, domain 1"/>
    <property type="match status" value="1"/>
</dbReference>
<gene>
    <name evidence="1" type="ORF">JF922_22350</name>
</gene>
<dbReference type="InterPro" id="IPR003462">
    <property type="entry name" value="ODC_Mu_crystall"/>
</dbReference>
<dbReference type="PIRSF" id="PIRSF001439">
    <property type="entry name" value="CryM"/>
    <property type="match status" value="1"/>
</dbReference>
<reference evidence="1" key="1">
    <citation type="submission" date="2020-10" db="EMBL/GenBank/DDBJ databases">
        <title>Ca. Dormibacterota MAGs.</title>
        <authorList>
            <person name="Montgomery K."/>
        </authorList>
    </citation>
    <scope>NUCLEOTIDE SEQUENCE [LARGE SCALE GENOMIC DNA]</scope>
    <source>
        <strain evidence="1">SC8812_S17_10</strain>
    </source>
</reference>
<name>A0A934NB84_9BACT</name>
<dbReference type="InterPro" id="IPR023401">
    <property type="entry name" value="ODC_N"/>
</dbReference>
<accession>A0A934NB84</accession>
<dbReference type="EMBL" id="JAEKNR010000218">
    <property type="protein sequence ID" value="MBJ7600798.1"/>
    <property type="molecule type" value="Genomic_DNA"/>
</dbReference>
<dbReference type="PANTHER" id="PTHR13812:SF19">
    <property type="entry name" value="KETIMINE REDUCTASE MU-CRYSTALLIN"/>
    <property type="match status" value="1"/>
</dbReference>
<dbReference type="Gene3D" id="3.40.50.720">
    <property type="entry name" value="NAD(P)-binding Rossmann-like Domain"/>
    <property type="match status" value="1"/>
</dbReference>
<dbReference type="Pfam" id="PF02423">
    <property type="entry name" value="OCD_Mu_crystall"/>
    <property type="match status" value="1"/>
</dbReference>
<dbReference type="InterPro" id="IPR036291">
    <property type="entry name" value="NAD(P)-bd_dom_sf"/>
</dbReference>
<dbReference type="AlphaFoldDB" id="A0A934NB84"/>
<dbReference type="RefSeq" id="WP_338204767.1">
    <property type="nucleotide sequence ID" value="NZ_JAEKNR010000218.1"/>
</dbReference>
<keyword evidence="2" id="KW-1185">Reference proteome</keyword>
<evidence type="ECO:0000313" key="2">
    <source>
        <dbReference type="Proteomes" id="UP000612893"/>
    </source>
</evidence>
<dbReference type="GO" id="GO:0005737">
    <property type="term" value="C:cytoplasm"/>
    <property type="evidence" value="ECO:0007669"/>
    <property type="project" value="TreeGrafter"/>
</dbReference>
<evidence type="ECO:0000313" key="1">
    <source>
        <dbReference type="EMBL" id="MBJ7600798.1"/>
    </source>
</evidence>
<comment type="caution">
    <text evidence="1">The sequence shown here is derived from an EMBL/GenBank/DDBJ whole genome shotgun (WGS) entry which is preliminary data.</text>
</comment>